<gene>
    <name evidence="1" type="ORF">FB45DRAFT_1067902</name>
</gene>
<evidence type="ECO:0000313" key="1">
    <source>
        <dbReference type="EMBL" id="KAJ7607342.1"/>
    </source>
</evidence>
<organism evidence="1 2">
    <name type="scientific">Roridomyces roridus</name>
    <dbReference type="NCBI Taxonomy" id="1738132"/>
    <lineage>
        <taxon>Eukaryota</taxon>
        <taxon>Fungi</taxon>
        <taxon>Dikarya</taxon>
        <taxon>Basidiomycota</taxon>
        <taxon>Agaricomycotina</taxon>
        <taxon>Agaricomycetes</taxon>
        <taxon>Agaricomycetidae</taxon>
        <taxon>Agaricales</taxon>
        <taxon>Marasmiineae</taxon>
        <taxon>Mycenaceae</taxon>
        <taxon>Roridomyces</taxon>
    </lineage>
</organism>
<reference evidence="1" key="1">
    <citation type="submission" date="2023-03" db="EMBL/GenBank/DDBJ databases">
        <title>Massive genome expansion in bonnet fungi (Mycena s.s.) driven by repeated elements and novel gene families across ecological guilds.</title>
        <authorList>
            <consortium name="Lawrence Berkeley National Laboratory"/>
            <person name="Harder C.B."/>
            <person name="Miyauchi S."/>
            <person name="Viragh M."/>
            <person name="Kuo A."/>
            <person name="Thoen E."/>
            <person name="Andreopoulos B."/>
            <person name="Lu D."/>
            <person name="Skrede I."/>
            <person name="Drula E."/>
            <person name="Henrissat B."/>
            <person name="Morin E."/>
            <person name="Kohler A."/>
            <person name="Barry K."/>
            <person name="LaButti K."/>
            <person name="Morin E."/>
            <person name="Salamov A."/>
            <person name="Lipzen A."/>
            <person name="Mereny Z."/>
            <person name="Hegedus B."/>
            <person name="Baldrian P."/>
            <person name="Stursova M."/>
            <person name="Weitz H."/>
            <person name="Taylor A."/>
            <person name="Grigoriev I.V."/>
            <person name="Nagy L.G."/>
            <person name="Martin F."/>
            <person name="Kauserud H."/>
        </authorList>
    </citation>
    <scope>NUCLEOTIDE SEQUENCE</scope>
    <source>
        <strain evidence="1">9284</strain>
    </source>
</reference>
<evidence type="ECO:0008006" key="3">
    <source>
        <dbReference type="Google" id="ProtNLM"/>
    </source>
</evidence>
<dbReference type="AlphaFoldDB" id="A0AAD7B0S9"/>
<proteinExistence type="predicted"/>
<evidence type="ECO:0000313" key="2">
    <source>
        <dbReference type="Proteomes" id="UP001221142"/>
    </source>
</evidence>
<comment type="caution">
    <text evidence="1">The sequence shown here is derived from an EMBL/GenBank/DDBJ whole genome shotgun (WGS) entry which is preliminary data.</text>
</comment>
<dbReference type="EMBL" id="JARKIF010000050">
    <property type="protein sequence ID" value="KAJ7607342.1"/>
    <property type="molecule type" value="Genomic_DNA"/>
</dbReference>
<sequence length="523" mass="57776">MPLEHTPLDVLQHIALITVSDTPSDLSRLLATSRSLYNSLNIRSNPHLYAAIFKLKYNPAPSITASALAAELVHRCRALRRVRRLDMSLPGLRQDLWTLLFYVAESGCSETGFPEFIIQLARHYLRKDVRCRKEIKTLVVWLLCLALRRQDILAQTPEVWSALVVLLRPFVSTTAAVTSPSDALFPRPVFGVAMPHFGPPLVAEDDSGIIMRYNIRMQPPELPAPSDAAIIVIFSLKEAVCLQVPSHLPATRAIALSENRSGPTAEDYAVFINSATYLFADMRAAVPLDPWIAHVLNSVPPAILGDPPQANAMYSPGTLTGIWQGSLMVGHSFIGTFQSLLTSSFSLIQVSTCVPLANPEPVETSSDFLCRAPMQCQFDEYFCFSPCVPLPLDMSSLPAVRETRGTNKEVNLETPSGESFSYRKFLGGQDFSSPALDRVLIGQTLRDHEDAWIPGGFIFTGRVHDTGLISFTRRPKDDESELAEAWIFEGRLCYGTALVGTFRSSSDEAFSAVRGIFSMRKVE</sequence>
<accession>A0AAD7B0S9</accession>
<dbReference type="Proteomes" id="UP001221142">
    <property type="component" value="Unassembled WGS sequence"/>
</dbReference>
<name>A0AAD7B0S9_9AGAR</name>
<protein>
    <recommendedName>
        <fullName evidence="3">F-box domain-containing protein</fullName>
    </recommendedName>
</protein>
<keyword evidence="2" id="KW-1185">Reference proteome</keyword>